<organism evidence="2 3">
    <name type="scientific">Ensete ventricosum</name>
    <name type="common">Abyssinian banana</name>
    <name type="synonym">Musa ensete</name>
    <dbReference type="NCBI Taxonomy" id="4639"/>
    <lineage>
        <taxon>Eukaryota</taxon>
        <taxon>Viridiplantae</taxon>
        <taxon>Streptophyta</taxon>
        <taxon>Embryophyta</taxon>
        <taxon>Tracheophyta</taxon>
        <taxon>Spermatophyta</taxon>
        <taxon>Magnoliopsida</taxon>
        <taxon>Liliopsida</taxon>
        <taxon>Zingiberales</taxon>
        <taxon>Musaceae</taxon>
        <taxon>Ensete</taxon>
    </lineage>
</organism>
<feature type="region of interest" description="Disordered" evidence="1">
    <location>
        <begin position="64"/>
        <end position="92"/>
    </location>
</feature>
<reference evidence="2 3" key="1">
    <citation type="journal article" date="2014" name="Agronomy (Basel)">
        <title>A Draft Genome Sequence for Ensete ventricosum, the Drought-Tolerant Tree Against Hunger.</title>
        <authorList>
            <person name="Harrison J."/>
            <person name="Moore K.A."/>
            <person name="Paszkiewicz K."/>
            <person name="Jones T."/>
            <person name="Grant M."/>
            <person name="Ambacheew D."/>
            <person name="Muzemil S."/>
            <person name="Studholme D.J."/>
        </authorList>
    </citation>
    <scope>NUCLEOTIDE SEQUENCE [LARGE SCALE GENOMIC DNA]</scope>
</reference>
<feature type="compositionally biased region" description="Polar residues" evidence="1">
    <location>
        <begin position="81"/>
        <end position="90"/>
    </location>
</feature>
<evidence type="ECO:0000313" key="3">
    <source>
        <dbReference type="Proteomes" id="UP000287651"/>
    </source>
</evidence>
<name>A0A444EFW0_ENSVE</name>
<evidence type="ECO:0000256" key="1">
    <source>
        <dbReference type="SAM" id="MobiDB-lite"/>
    </source>
</evidence>
<comment type="caution">
    <text evidence="2">The sequence shown here is derived from an EMBL/GenBank/DDBJ whole genome shotgun (WGS) entry which is preliminary data.</text>
</comment>
<accession>A0A444EFW0</accession>
<dbReference type="EMBL" id="AMZH03000874">
    <property type="protein sequence ID" value="RRT81597.1"/>
    <property type="molecule type" value="Genomic_DNA"/>
</dbReference>
<proteinExistence type="predicted"/>
<evidence type="ECO:0000313" key="2">
    <source>
        <dbReference type="EMBL" id="RRT81597.1"/>
    </source>
</evidence>
<dbReference type="Proteomes" id="UP000287651">
    <property type="component" value="Unassembled WGS sequence"/>
</dbReference>
<protein>
    <submittedName>
        <fullName evidence="2">Uncharacterized protein</fullName>
    </submittedName>
</protein>
<sequence length="150" mass="16531">MNCETTGCESRDIICQSRVATQYGKAGIRDSHSLSLRIVVGFSGTLGIRHLLTSFRQWRAATMTQKTQRKTGPKTHEDLSKSFTGASNGRPQEVKLGDKNQCMALFRGAGRTLGDCVEKKVHLFLTVQRVGKRTLPVSKPADVLLLRSKA</sequence>
<dbReference type="AlphaFoldDB" id="A0A444EFW0"/>
<gene>
    <name evidence="2" type="ORF">B296_00012664</name>
</gene>